<sequence>MRLKLASRATETPKAPNPGVIQEAVEEVAVEGVAVQPLLPTEMPPQRTEQGVQTEPPPPSPEAPSNSTVNPVPISNAAVQPLLPTKMPRLTEQGVQTEPPPPSPEAPSNSTVNPVVTSNAAKPLPSIPSNDDSGSDRKNIVFFGETGVGKSSVINMFREGTNQSDSEVIPISSGAVGCTFSSNGYEAVFNEERYMLWDTAGLNEGVRGTVTHRESVENLAMLLHNLGGKIHLLVYCIRGKRFRQVIKDNYELFYRRFCRSQVPIVVVITGLENEEPDMENWWTENEWEFRKYGLAFKDHACITATRGKATKDGGYMFDEEYNLSQERVRSLIETSYDKNGCPVFDIRNDDSDFQAGGDLSGMGGRAGIYASGALDNGDRRLPGSYPTQGTRSAYRSVAGPIKAHALSWMTAKVT</sequence>
<proteinExistence type="predicted"/>
<dbReference type="EMBL" id="SDEE01000531">
    <property type="protein sequence ID" value="RXW15613.1"/>
    <property type="molecule type" value="Genomic_DNA"/>
</dbReference>
<dbReference type="OrthoDB" id="8954335at2759"/>
<feature type="domain" description="G" evidence="2">
    <location>
        <begin position="140"/>
        <end position="239"/>
    </location>
</feature>
<protein>
    <recommendedName>
        <fullName evidence="2">G domain-containing protein</fullName>
    </recommendedName>
</protein>
<dbReference type="STRING" id="2316362.A0A4Q2D7W6"/>
<organism evidence="3 4">
    <name type="scientific">Candolleomyces aberdarensis</name>
    <dbReference type="NCBI Taxonomy" id="2316362"/>
    <lineage>
        <taxon>Eukaryota</taxon>
        <taxon>Fungi</taxon>
        <taxon>Dikarya</taxon>
        <taxon>Basidiomycota</taxon>
        <taxon>Agaricomycotina</taxon>
        <taxon>Agaricomycetes</taxon>
        <taxon>Agaricomycetidae</taxon>
        <taxon>Agaricales</taxon>
        <taxon>Agaricineae</taxon>
        <taxon>Psathyrellaceae</taxon>
        <taxon>Candolleomyces</taxon>
    </lineage>
</organism>
<comment type="caution">
    <text evidence="3">The sequence shown here is derived from an EMBL/GenBank/DDBJ whole genome shotgun (WGS) entry which is preliminary data.</text>
</comment>
<feature type="region of interest" description="Disordered" evidence="1">
    <location>
        <begin position="36"/>
        <end position="73"/>
    </location>
</feature>
<feature type="region of interest" description="Disordered" evidence="1">
    <location>
        <begin position="92"/>
        <end position="138"/>
    </location>
</feature>
<evidence type="ECO:0000313" key="4">
    <source>
        <dbReference type="Proteomes" id="UP000290288"/>
    </source>
</evidence>
<dbReference type="Gene3D" id="3.40.50.300">
    <property type="entry name" value="P-loop containing nucleotide triphosphate hydrolases"/>
    <property type="match status" value="1"/>
</dbReference>
<evidence type="ECO:0000259" key="2">
    <source>
        <dbReference type="Pfam" id="PF01926"/>
    </source>
</evidence>
<dbReference type="InterPro" id="IPR027417">
    <property type="entry name" value="P-loop_NTPase"/>
</dbReference>
<name>A0A4Q2D7W6_9AGAR</name>
<reference evidence="3 4" key="1">
    <citation type="submission" date="2019-01" db="EMBL/GenBank/DDBJ databases">
        <title>Draft genome sequence of Psathyrella aberdarensis IHI B618.</title>
        <authorList>
            <person name="Buettner E."/>
            <person name="Kellner H."/>
        </authorList>
    </citation>
    <scope>NUCLEOTIDE SEQUENCE [LARGE SCALE GENOMIC DNA]</scope>
    <source>
        <strain evidence="3 4">IHI B618</strain>
    </source>
</reference>
<dbReference type="Proteomes" id="UP000290288">
    <property type="component" value="Unassembled WGS sequence"/>
</dbReference>
<feature type="compositionally biased region" description="Polar residues" evidence="1">
    <location>
        <begin position="109"/>
        <end position="120"/>
    </location>
</feature>
<feature type="region of interest" description="Disordered" evidence="1">
    <location>
        <begin position="1"/>
        <end position="20"/>
    </location>
</feature>
<keyword evidence="4" id="KW-1185">Reference proteome</keyword>
<gene>
    <name evidence="3" type="ORF">EST38_g10240</name>
</gene>
<dbReference type="InterPro" id="IPR006073">
    <property type="entry name" value="GTP-bd"/>
</dbReference>
<evidence type="ECO:0000313" key="3">
    <source>
        <dbReference type="EMBL" id="RXW15613.1"/>
    </source>
</evidence>
<dbReference type="SUPFAM" id="SSF52540">
    <property type="entry name" value="P-loop containing nucleoside triphosphate hydrolases"/>
    <property type="match status" value="1"/>
</dbReference>
<dbReference type="GO" id="GO:0005525">
    <property type="term" value="F:GTP binding"/>
    <property type="evidence" value="ECO:0007669"/>
    <property type="project" value="InterPro"/>
</dbReference>
<dbReference type="AlphaFoldDB" id="A0A4Q2D7W6"/>
<evidence type="ECO:0000256" key="1">
    <source>
        <dbReference type="SAM" id="MobiDB-lite"/>
    </source>
</evidence>
<accession>A0A4Q2D7W6</accession>
<dbReference type="Pfam" id="PF01926">
    <property type="entry name" value="MMR_HSR1"/>
    <property type="match status" value="1"/>
</dbReference>
<dbReference type="CDD" id="cd00882">
    <property type="entry name" value="Ras_like_GTPase"/>
    <property type="match status" value="1"/>
</dbReference>